<dbReference type="eggNOG" id="COG4072">
    <property type="taxonomic scope" value="Bacteria"/>
</dbReference>
<keyword evidence="2" id="KW-0732">Signal</keyword>
<gene>
    <name evidence="6" type="ORF">I583_00629</name>
    <name evidence="5" type="ORF">UAW_02945</name>
</gene>
<evidence type="ECO:0000256" key="1">
    <source>
        <dbReference type="SAM" id="Phobius"/>
    </source>
</evidence>
<reference evidence="5 7" key="1">
    <citation type="submission" date="2013-02" db="EMBL/GenBank/DDBJ databases">
        <title>The Genome Sequence of Enterococcus haemoperoxidus BAA-382.</title>
        <authorList>
            <consortium name="The Broad Institute Genome Sequencing Platform"/>
            <consortium name="The Broad Institute Genome Sequencing Center for Infectious Disease"/>
            <person name="Earl A.M."/>
            <person name="Gilmore M.S."/>
            <person name="Lebreton F."/>
            <person name="Walker B."/>
            <person name="Young S.K."/>
            <person name="Zeng Q."/>
            <person name="Gargeya S."/>
            <person name="Fitzgerald M."/>
            <person name="Haas B."/>
            <person name="Abouelleil A."/>
            <person name="Alvarado L."/>
            <person name="Arachchi H.M."/>
            <person name="Berlin A.M."/>
            <person name="Chapman S.B."/>
            <person name="Dewar J."/>
            <person name="Goldberg J."/>
            <person name="Griggs A."/>
            <person name="Gujja S."/>
            <person name="Hansen M."/>
            <person name="Howarth C."/>
            <person name="Imamovic A."/>
            <person name="Larimer J."/>
            <person name="McCowan C."/>
            <person name="Murphy C."/>
            <person name="Neiman D."/>
            <person name="Pearson M."/>
            <person name="Priest M."/>
            <person name="Roberts A."/>
            <person name="Saif S."/>
            <person name="Shea T."/>
            <person name="Sisk P."/>
            <person name="Sykes S."/>
            <person name="Wortman J."/>
            <person name="Nusbaum C."/>
            <person name="Birren B."/>
        </authorList>
    </citation>
    <scope>NUCLEOTIDE SEQUENCE [LARGE SCALE GENOMIC DNA]</scope>
    <source>
        <strain evidence="5 7">ATCC BAA-382</strain>
    </source>
</reference>
<keyword evidence="1" id="KW-1133">Transmembrane helix</keyword>
<dbReference type="RefSeq" id="WP_010763101.1">
    <property type="nucleotide sequence ID" value="NZ_KB946316.1"/>
</dbReference>
<dbReference type="EMBL" id="AJAR01000027">
    <property type="protein sequence ID" value="EOH92904.1"/>
    <property type="molecule type" value="Genomic_DNA"/>
</dbReference>
<evidence type="ECO:0000256" key="2">
    <source>
        <dbReference type="SAM" id="SignalP"/>
    </source>
</evidence>
<dbReference type="Proteomes" id="UP000013858">
    <property type="component" value="Unassembled WGS sequence"/>
</dbReference>
<dbReference type="InterPro" id="IPR010317">
    <property type="entry name" value="WxLIP_PGBD"/>
</dbReference>
<dbReference type="STRING" id="155618.RV06_GL001925"/>
<evidence type="ECO:0000313" key="7">
    <source>
        <dbReference type="Proteomes" id="UP000013858"/>
    </source>
</evidence>
<feature type="signal peptide" evidence="2">
    <location>
        <begin position="1"/>
        <end position="27"/>
    </location>
</feature>
<evidence type="ECO:0000313" key="8">
    <source>
        <dbReference type="Proteomes" id="UP000014197"/>
    </source>
</evidence>
<dbReference type="AlphaFoldDB" id="R2SY44"/>
<evidence type="ECO:0000313" key="5">
    <source>
        <dbReference type="EMBL" id="EOH92904.1"/>
    </source>
</evidence>
<evidence type="ECO:0000259" key="3">
    <source>
        <dbReference type="Pfam" id="PF06030"/>
    </source>
</evidence>
<feature type="domain" description="WxL Interacting Protein peptidoglycan binding" evidence="3">
    <location>
        <begin position="35"/>
        <end position="154"/>
    </location>
</feature>
<dbReference type="InterPro" id="IPR021759">
    <property type="entry name" value="WxLIP_HBD"/>
</dbReference>
<keyword evidence="1" id="KW-0472">Membrane</keyword>
<dbReference type="PATRIC" id="fig|1158608.3.peg.2880"/>
<evidence type="ECO:0000259" key="4">
    <source>
        <dbReference type="Pfam" id="PF11797"/>
    </source>
</evidence>
<name>R2SY44_9ENTE</name>
<dbReference type="EMBL" id="ASVY01000002">
    <property type="protein sequence ID" value="EOT61647.1"/>
    <property type="molecule type" value="Genomic_DNA"/>
</dbReference>
<organism evidence="5 7">
    <name type="scientific">Enterococcus haemoperoxidus ATCC BAA-382</name>
    <dbReference type="NCBI Taxonomy" id="1158608"/>
    <lineage>
        <taxon>Bacteria</taxon>
        <taxon>Bacillati</taxon>
        <taxon>Bacillota</taxon>
        <taxon>Bacilli</taxon>
        <taxon>Lactobacillales</taxon>
        <taxon>Enterococcaceae</taxon>
        <taxon>Enterococcus</taxon>
    </lineage>
</organism>
<dbReference type="Pfam" id="PF11797">
    <property type="entry name" value="WxLIP_HBD"/>
    <property type="match status" value="1"/>
</dbReference>
<feature type="chain" id="PRO_5004365992" evidence="2">
    <location>
        <begin position="28"/>
        <end position="357"/>
    </location>
</feature>
<dbReference type="Pfam" id="PF06030">
    <property type="entry name" value="WxLIP_PGBD"/>
    <property type="match status" value="1"/>
</dbReference>
<feature type="transmembrane region" description="Helical" evidence="1">
    <location>
        <begin position="310"/>
        <end position="331"/>
    </location>
</feature>
<keyword evidence="1" id="KW-0812">Transmembrane</keyword>
<evidence type="ECO:0000313" key="6">
    <source>
        <dbReference type="EMBL" id="EOT61647.1"/>
    </source>
</evidence>
<proteinExistence type="predicted"/>
<comment type="caution">
    <text evidence="5">The sequence shown here is derived from an EMBL/GenBank/DDBJ whole genome shotgun (WGS) entry which is preliminary data.</text>
</comment>
<reference evidence="6 8" key="2">
    <citation type="submission" date="2013-03" db="EMBL/GenBank/DDBJ databases">
        <title>The Genome Sequence of Enterococcus haemoperoxidus BAA-382 (PacBio/Illumina hybrid assembly).</title>
        <authorList>
            <consortium name="The Broad Institute Genomics Platform"/>
            <consortium name="The Broad Institute Genome Sequencing Center for Infectious Disease"/>
            <person name="Earl A."/>
            <person name="Russ C."/>
            <person name="Gilmore M."/>
            <person name="Surin D."/>
            <person name="Walker B."/>
            <person name="Young S."/>
            <person name="Zeng Q."/>
            <person name="Gargeya S."/>
            <person name="Fitzgerald M."/>
            <person name="Haas B."/>
            <person name="Abouelleil A."/>
            <person name="Allen A.W."/>
            <person name="Alvarado L."/>
            <person name="Arachchi H.M."/>
            <person name="Berlin A.M."/>
            <person name="Chapman S.B."/>
            <person name="Gainer-Dewar J."/>
            <person name="Goldberg J."/>
            <person name="Griggs A."/>
            <person name="Gujja S."/>
            <person name="Hansen M."/>
            <person name="Howarth C."/>
            <person name="Imamovic A."/>
            <person name="Ireland A."/>
            <person name="Larimer J."/>
            <person name="McCowan C."/>
            <person name="Murphy C."/>
            <person name="Pearson M."/>
            <person name="Poon T.W."/>
            <person name="Priest M."/>
            <person name="Roberts A."/>
            <person name="Saif S."/>
            <person name="Shea T."/>
            <person name="Sisk P."/>
            <person name="Sykes S."/>
            <person name="Wortman J."/>
            <person name="Nusbaum C."/>
            <person name="Birren B."/>
        </authorList>
    </citation>
    <scope>NUCLEOTIDE SEQUENCE [LARGE SCALE GENOMIC DNA]</scope>
    <source>
        <strain evidence="6 8">ATCC BAA-382</strain>
    </source>
</reference>
<accession>R2SY44</accession>
<dbReference type="Proteomes" id="UP000014197">
    <property type="component" value="Unassembled WGS sequence"/>
</dbReference>
<protein>
    <submittedName>
        <fullName evidence="5">Uncharacterized protein</fullName>
    </submittedName>
</protein>
<feature type="domain" description="WxL Interacting Protein host binding" evidence="4">
    <location>
        <begin position="161"/>
        <end position="298"/>
    </location>
</feature>
<sequence length="357" mass="40381">MKKRIYHALILVSCAFMSLVSTREVFAEDENNLGYVVTPLQPTTQIDVGKSYFYIKTAPGETQTLQMRIASTKKEEVHLKIYGVNAMTSNSGTIEYTEDLANKDESLKEPLSSLIKVETPEITVGNFEEKTVKVQVAAPKEHYEGVKMGALVVELVPDKKKQKGISTKYNYKIGLMTAENGDEFTNGKTLKLNGAKASILHGKKMVLASLQNPEPKVIDNLNIVATMIEKESGKVIKEKTVQNYKLAPNSHFDFELDWGITDLPSGTYTLKMDAKNYDEEWHLSNDFKITNEEAQEINASSVFKIKTPTWLKVVSIVMAMLSVVLMGTLFYRRKKWEKAWKRLRIAKKKKKKGKNKK</sequence>
<keyword evidence="8" id="KW-1185">Reference proteome</keyword>